<protein>
    <submittedName>
        <fullName evidence="3">Uncharacterized protein LOC105425113</fullName>
    </submittedName>
</protein>
<organism evidence="2 3">
    <name type="scientific">Pogonomyrmex barbatus</name>
    <name type="common">red harvester ant</name>
    <dbReference type="NCBI Taxonomy" id="144034"/>
    <lineage>
        <taxon>Eukaryota</taxon>
        <taxon>Metazoa</taxon>
        <taxon>Ecdysozoa</taxon>
        <taxon>Arthropoda</taxon>
        <taxon>Hexapoda</taxon>
        <taxon>Insecta</taxon>
        <taxon>Pterygota</taxon>
        <taxon>Neoptera</taxon>
        <taxon>Endopterygota</taxon>
        <taxon>Hymenoptera</taxon>
        <taxon>Apocrita</taxon>
        <taxon>Aculeata</taxon>
        <taxon>Formicoidea</taxon>
        <taxon>Formicidae</taxon>
        <taxon>Myrmicinae</taxon>
        <taxon>Pogonomyrmex</taxon>
    </lineage>
</organism>
<evidence type="ECO:0000256" key="1">
    <source>
        <dbReference type="SAM" id="Phobius"/>
    </source>
</evidence>
<dbReference type="KEGG" id="pbar:105425113"/>
<evidence type="ECO:0000313" key="3">
    <source>
        <dbReference type="RefSeq" id="XP_011634006.1"/>
    </source>
</evidence>
<dbReference type="GeneID" id="105425113"/>
<keyword evidence="1" id="KW-1133">Transmembrane helix</keyword>
<sequence length="2760" mass="317670">MIDRKNAAFDYSEDCVNECKRSIPFESQYNAASFRIPFRINWTIVLIVIVSILVCQFAESVAEQVSNSRGKTNYDQHCLERNARRSMTSGQSLRRSIANDAPPLTSEDILSRLEAAAALRDNLVTALGRILLLCLDEDTRVPFERIHDAVRNRRVAAYEFLHVLPALRNKLPKQQLYKLLQILERVDNRFVSEYASLCLNAFLNVNTAVVPLADMLRNVDPNVIESISHEQRNGIAPSLTKDVDFLLQTARDGNQIFDLRAVSAILLNYPAFDLTDPEVHGAIKFIAQRMKERSSSTEDTLLRYLGPNLENPMDLLKTVLERLEADEFSSDTIREAASLLLQNFNVEPYSTKRKNDWKNLLKVTNDYYPTNAVAVAKYLLDHLNNSDIQDLDIDFYETGDHALLQVLTRLRRKPHLQHLEKPLSFLIPFVSQKLASDANYDYTAPISFYEINDYLNSFETPCLQQNISNAMKTLRPYLSKDLPWTYAFGDRRVNDDPWELILTSLTRLRNVPVSKLLANAVDNFVYKSHIYGLTRERESLYDAGVIFQRDDSTNVEVDFFSLLINEIPNVFKSDKFTPMLNFLSKPNVLNILGYEFNKFEHETPRSLLLAVLKRALALPLVKSDGSLFAALQNANNYLEELLLINLYTSENLQLLLKYLPHIDSDSRYLPLKILFKKQKLFTYLSSTFSLVDVDTPIERLLLILQTVGLKTAEPKLSEALRFALDNINGPPLPIKIFDRSDFIYLIQQLLSRNKTLQDEILQSYAYVNVTDWNISISGTPENVLVRALNYPVFYISSDGNLADLVKRAENILERKIVFHILKRQTLEAMLEYLPNNTYVKPVILLLKKADLMTLVPNLNPAILESATPRNALIILLKSLAESYVIRTEKLLLRHIRATLSFLDGANEDENHQTPIFAYLIQSLQDPSNASYQSLLREISQLQNPTILPEEREAWLQNYFQQIIAKNQTEANVASVILKEITYDKYLDEASRASKKRINKAVSFLPADSFTEPLRKLLTPDWAYSILPEELRNSDLLEKEELLLAILYHTKQRIDVANNLSLMKIISKIETNLKGWRMNIQPLRNAVAATKAAVYDPVKKLLSAAELNKIGITIPFGRSAKLSLLGLLHRLLSHPIIKKSDKVFKLLNIIRQDIFSLGIDVDLLTIFDNAGIAYSSELAPIRLFLHRKDINEKFGRAIFAITNIQRRYRALLKLLHKHHEMGNSTQFLNAFSMLRNIRPDEGLAGTQISDLEDIVNTIPHIVRQRFRSIEKLLNADVLSRFTNDDSIVRSQTPLITLLSKIANLSEVRNNHTAANILNKLRSEVEHLNHPIVTGFQLRPLLLEMEHVRQINVDYLNSILNPEVLSYLNPEKLFNMPNSEILRNIVDYLLNEGPAYVDYNMQKQLQSFKRALELTIGPEKKEDLTTEDWEEMLALIPHKKDFVPIKIFLQSKEIAKYIQYKDTNWKMFPTPVKKLLYLLFLIKNKYKIENENVNESANKLKKNLENRFYFITEEDIKNMHRTLMSLKLNYNVVPLKIFLSHDNMIKYLPQDFKYTNYSTSIDAFTAVLDNLLRLPTLRRRVTLYKTMRFVRQSLQISSTRRSFQEIPKKLSSKDLELITILNMSPKLREFLKSENLTGLLPESFTFDNQPTYKTKTLHLLRQLLKLNTDVHSELEGLVQEVETYPDVPDITEDDLVPLLNIIPVTGMPYLELIRKYLKSYTLIKMLPGKFDIKQASTVRVALHDVLRMLNATLGSTKNDKLQDTLNVLVGELTKVSSEIIPLSSIVNSDDIRSIINEIPFNQYNQIKQLRTQMTTKKVIMSLPVNFQLTEYKTKKLRVLAVLGELSKSNAFLSLAYSINFAKRIVSKMPDTPAVNDTEIEKLLLPLPLDTFYIKLLVNNCRLATLMPYLPIHFNISSIESRKMKISTIVHYCQQANPTDVSTRQALINAGTLLKKMSDIDITREHVDVLIRAIPCTYFSSISPLLQFLSTTDVASLLPIDLDLYRPSRTFKQRIFDLLSALRNVKELHNDKIFSALDSLETNAKFLPEQVSIPQDLNRLSVLANSASCIKYQDFALKSENLVQILPPNYSFQSIFTRNSNETPSRNYTEWISIMHFSALFLRDVKVDGPMKDAFEACKNDMRRVGKEIFLYHAFVPFIPNGRCANEVKPLKLYMLGHKEDLAVEDLPKDIYRAFSHGTPFGMVRAVMRELAYRSELIKSKSLINDIEVYLHDCIMSAFRTWIPSFDRSIVIQEVPTFSEIDEAINEIPSDHEFDNLRLLMQCQDTQVLILEKNLMPRDTPKQLLLKMMELVEKRDISEAMRQSIKTLKPHLVNEIHKEQVEHAMKQMRDYRYHASKLQTIRKYFTLWGFQLLYGNDFDIKYSTYKSMLFAMNDLMLNLTISRPTDFAPEYHTESKYLNRTLHNEMKIERMINERTINDIDLHSLLFALPKTTDEGIIRGIIKFFSIPDLLRKLKLPKDPFEYVTKGRLLQAILDLGQELESVQQDPVQQEALGYFRDKITTIDGLDAPIELKKHAKDSNVNVDMYGVMRALDYSKINETDAVKVAMFFERKYNNLVHAAGFDHMTYTTRGAYLKALFEHLIKVPQVPDDVKQHITSLLPAVRLDGPGDESVDLNADIVHEEMPSMRFGEFLDTKSLTPVARFETSDTFQENKESLKSAIDDLLLTISLAEEEHLDKISGQSNVYKDKTRVVIEVPQHIHLHDTRRNLNPINLRMQDTNNFNKIISIKIKNLAETKKTIGQET</sequence>
<dbReference type="OrthoDB" id="7550500at2759"/>
<keyword evidence="1" id="KW-0812">Transmembrane</keyword>
<accession>A0A6I9WQB9</accession>
<proteinExistence type="predicted"/>
<keyword evidence="1" id="KW-0472">Membrane</keyword>
<name>A0A6I9WQB9_9HYME</name>
<feature type="transmembrane region" description="Helical" evidence="1">
    <location>
        <begin position="40"/>
        <end position="59"/>
    </location>
</feature>
<dbReference type="RefSeq" id="XP_011634006.1">
    <property type="nucleotide sequence ID" value="XM_011635704.1"/>
</dbReference>
<keyword evidence="2" id="KW-1185">Reference proteome</keyword>
<dbReference type="Proteomes" id="UP000504615">
    <property type="component" value="Unplaced"/>
</dbReference>
<evidence type="ECO:0000313" key="2">
    <source>
        <dbReference type="Proteomes" id="UP000504615"/>
    </source>
</evidence>
<reference evidence="3" key="1">
    <citation type="submission" date="2025-08" db="UniProtKB">
        <authorList>
            <consortium name="RefSeq"/>
        </authorList>
    </citation>
    <scope>IDENTIFICATION</scope>
</reference>
<gene>
    <name evidence="3" type="primary">LOC105425113</name>
</gene>